<evidence type="ECO:0000313" key="6">
    <source>
        <dbReference type="Proteomes" id="UP001295423"/>
    </source>
</evidence>
<dbReference type="AlphaFoldDB" id="A0AAD2G016"/>
<proteinExistence type="inferred from homology"/>
<dbReference type="PANTHER" id="PTHR16263:SF4">
    <property type="entry name" value="TETRATRICOPEPTIDE REPEAT PROTEIN 38"/>
    <property type="match status" value="1"/>
</dbReference>
<evidence type="ECO:0000256" key="2">
    <source>
        <dbReference type="ARBA" id="ARBA00019992"/>
    </source>
</evidence>
<dbReference type="Gene3D" id="1.25.40.10">
    <property type="entry name" value="Tetratricopeptide repeat domain"/>
    <property type="match status" value="1"/>
</dbReference>
<sequence>MQTELPNELHDYISAILGMRQPYELSPKQHDEGVDELMMNESDDDSQHRTLLLFQADSLWNLGESAKSQEIVKSCLEQLSTQRQKQEQEQSDDNDNMHQSFAEGLQSLNVGKFTEALISFRQATAACSHSQSLLKAFFTERAVNIAFWMACTGSMLEASKVLEANIQDTPFCGGILAFAHYMSGDSKQAESIARTAIASGMDDPWTIHAVAHALTSQGFHEQCANWLILHRPKFEDCNFFMKGHMEFHLALSYLYLKDDAKLHALIVNGSLWGTMSEAMKADYWNAAGLLNVLWKAEIRKVISNPLKHEEYSNLVKEALERIDTILFQGDEANVNKSSVFSLCIFRFTEGAMREKWSKALLLLPDNSSTSSSTSINNEVLTRVAKAVSIFYHNGDDDNDDNYDHGSSDSKTETISLILKPITNKLPKLGASPEQRETIDDFVQMMIIQ</sequence>
<comment type="caution">
    <text evidence="5">The sequence shown here is derived from an EMBL/GenBank/DDBJ whole genome shotgun (WGS) entry which is preliminary data.</text>
</comment>
<evidence type="ECO:0000256" key="3">
    <source>
        <dbReference type="ARBA" id="ARBA00022737"/>
    </source>
</evidence>
<comment type="similarity">
    <text evidence="1">Belongs to the TTC38 family.</text>
</comment>
<dbReference type="InterPro" id="IPR011990">
    <property type="entry name" value="TPR-like_helical_dom_sf"/>
</dbReference>
<dbReference type="SUPFAM" id="SSF48452">
    <property type="entry name" value="TPR-like"/>
    <property type="match status" value="1"/>
</dbReference>
<evidence type="ECO:0000313" key="5">
    <source>
        <dbReference type="EMBL" id="CAJ1958282.1"/>
    </source>
</evidence>
<protein>
    <recommendedName>
        <fullName evidence="2">Tetratricopeptide repeat protein 38</fullName>
    </recommendedName>
</protein>
<accession>A0AAD2G016</accession>
<dbReference type="InterPro" id="IPR033891">
    <property type="entry name" value="TTC38"/>
</dbReference>
<dbReference type="EMBL" id="CAKOGP040001969">
    <property type="protein sequence ID" value="CAJ1958282.1"/>
    <property type="molecule type" value="Genomic_DNA"/>
</dbReference>
<reference evidence="5" key="1">
    <citation type="submission" date="2023-08" db="EMBL/GenBank/DDBJ databases">
        <authorList>
            <person name="Audoor S."/>
            <person name="Bilcke G."/>
        </authorList>
    </citation>
    <scope>NUCLEOTIDE SEQUENCE</scope>
</reference>
<keyword evidence="4" id="KW-0802">TPR repeat</keyword>
<organism evidence="5 6">
    <name type="scientific">Cylindrotheca closterium</name>
    <dbReference type="NCBI Taxonomy" id="2856"/>
    <lineage>
        <taxon>Eukaryota</taxon>
        <taxon>Sar</taxon>
        <taxon>Stramenopiles</taxon>
        <taxon>Ochrophyta</taxon>
        <taxon>Bacillariophyta</taxon>
        <taxon>Bacillariophyceae</taxon>
        <taxon>Bacillariophycidae</taxon>
        <taxon>Bacillariales</taxon>
        <taxon>Bacillariaceae</taxon>
        <taxon>Cylindrotheca</taxon>
    </lineage>
</organism>
<name>A0AAD2G016_9STRA</name>
<dbReference type="PANTHER" id="PTHR16263">
    <property type="entry name" value="TETRATRICOPEPTIDE REPEAT PROTEIN 38"/>
    <property type="match status" value="1"/>
</dbReference>
<dbReference type="Proteomes" id="UP001295423">
    <property type="component" value="Unassembled WGS sequence"/>
</dbReference>
<evidence type="ECO:0000256" key="1">
    <source>
        <dbReference type="ARBA" id="ARBA00005857"/>
    </source>
</evidence>
<keyword evidence="3" id="KW-0677">Repeat</keyword>
<gene>
    <name evidence="5" type="ORF">CYCCA115_LOCUS17113</name>
</gene>
<evidence type="ECO:0000256" key="4">
    <source>
        <dbReference type="ARBA" id="ARBA00022803"/>
    </source>
</evidence>
<keyword evidence="6" id="KW-1185">Reference proteome</keyword>